<feature type="domain" description="Helicase ATP-binding" evidence="6">
    <location>
        <begin position="28"/>
        <end position="195"/>
    </location>
</feature>
<dbReference type="RefSeq" id="WP_121521114.1">
    <property type="nucleotide sequence ID" value="NZ_RCHR01000001.1"/>
</dbReference>
<keyword evidence="2" id="KW-0378">Hydrolase</keyword>
<dbReference type="SUPFAM" id="SSF52540">
    <property type="entry name" value="P-loop containing nucleoside triphosphate hydrolases"/>
    <property type="match status" value="1"/>
</dbReference>
<dbReference type="Pfam" id="PF00270">
    <property type="entry name" value="DEAD"/>
    <property type="match status" value="1"/>
</dbReference>
<organism evidence="8 9">
    <name type="scientific">Oceanobacillus piezotolerans</name>
    <dbReference type="NCBI Taxonomy" id="2448030"/>
    <lineage>
        <taxon>Bacteria</taxon>
        <taxon>Bacillati</taxon>
        <taxon>Bacillota</taxon>
        <taxon>Bacilli</taxon>
        <taxon>Bacillales</taxon>
        <taxon>Bacillaceae</taxon>
        <taxon>Oceanobacillus</taxon>
    </lineage>
</organism>
<comment type="caution">
    <text evidence="8">The sequence shown here is derived from an EMBL/GenBank/DDBJ whole genome shotgun (WGS) entry which is preliminary data.</text>
</comment>
<evidence type="ECO:0000313" key="9">
    <source>
        <dbReference type="Proteomes" id="UP000270219"/>
    </source>
</evidence>
<keyword evidence="4" id="KW-0067">ATP-binding</keyword>
<dbReference type="SMART" id="SM00490">
    <property type="entry name" value="HELICc"/>
    <property type="match status" value="1"/>
</dbReference>
<dbReference type="PROSITE" id="PS51192">
    <property type="entry name" value="HELICASE_ATP_BIND_1"/>
    <property type="match status" value="1"/>
</dbReference>
<protein>
    <submittedName>
        <fullName evidence="8">ATP-dependent DNA helicase RecQ</fullName>
    </submittedName>
</protein>
<dbReference type="GO" id="GO:0006281">
    <property type="term" value="P:DNA repair"/>
    <property type="evidence" value="ECO:0007669"/>
    <property type="project" value="TreeGrafter"/>
</dbReference>
<dbReference type="GO" id="GO:0005524">
    <property type="term" value="F:ATP binding"/>
    <property type="evidence" value="ECO:0007669"/>
    <property type="project" value="UniProtKB-KW"/>
</dbReference>
<dbReference type="GO" id="GO:0006310">
    <property type="term" value="P:DNA recombination"/>
    <property type="evidence" value="ECO:0007669"/>
    <property type="project" value="InterPro"/>
</dbReference>
<evidence type="ECO:0000313" key="8">
    <source>
        <dbReference type="EMBL" id="RLL48179.1"/>
    </source>
</evidence>
<dbReference type="InterPro" id="IPR004589">
    <property type="entry name" value="DNA_helicase_ATP-dep_RecQ"/>
</dbReference>
<dbReference type="InterPro" id="IPR014001">
    <property type="entry name" value="Helicase_ATP-bd"/>
</dbReference>
<dbReference type="InterPro" id="IPR001650">
    <property type="entry name" value="Helicase_C-like"/>
</dbReference>
<evidence type="ECO:0000256" key="2">
    <source>
        <dbReference type="ARBA" id="ARBA00022801"/>
    </source>
</evidence>
<dbReference type="InterPro" id="IPR002464">
    <property type="entry name" value="DNA/RNA_helicase_DEAH_CS"/>
</dbReference>
<dbReference type="InterPro" id="IPR011545">
    <property type="entry name" value="DEAD/DEAH_box_helicase_dom"/>
</dbReference>
<dbReference type="PROSITE" id="PS00690">
    <property type="entry name" value="DEAH_ATP_HELICASE"/>
    <property type="match status" value="1"/>
</dbReference>
<dbReference type="OrthoDB" id="9763310at2"/>
<dbReference type="GO" id="GO:0009378">
    <property type="term" value="F:four-way junction helicase activity"/>
    <property type="evidence" value="ECO:0007669"/>
    <property type="project" value="TreeGrafter"/>
</dbReference>
<dbReference type="NCBIfam" id="TIGR00614">
    <property type="entry name" value="recQ_fam"/>
    <property type="match status" value="1"/>
</dbReference>
<evidence type="ECO:0000259" key="6">
    <source>
        <dbReference type="PROSITE" id="PS51192"/>
    </source>
</evidence>
<dbReference type="FunFam" id="3.40.50.300:FF:001363">
    <property type="entry name" value="ATP-dependent DNA helicase RecQ"/>
    <property type="match status" value="1"/>
</dbReference>
<proteinExistence type="predicted"/>
<dbReference type="GO" id="GO:0043138">
    <property type="term" value="F:3'-5' DNA helicase activity"/>
    <property type="evidence" value="ECO:0007669"/>
    <property type="project" value="TreeGrafter"/>
</dbReference>
<evidence type="ECO:0000256" key="4">
    <source>
        <dbReference type="ARBA" id="ARBA00022840"/>
    </source>
</evidence>
<feature type="domain" description="Helicase C-terminal" evidence="7">
    <location>
        <begin position="219"/>
        <end position="384"/>
    </location>
</feature>
<evidence type="ECO:0000256" key="3">
    <source>
        <dbReference type="ARBA" id="ARBA00022806"/>
    </source>
</evidence>
<dbReference type="CDD" id="cd17920">
    <property type="entry name" value="DEXHc_RecQ"/>
    <property type="match status" value="1"/>
</dbReference>
<dbReference type="InterPro" id="IPR027417">
    <property type="entry name" value="P-loop_NTPase"/>
</dbReference>
<dbReference type="PANTHER" id="PTHR13710">
    <property type="entry name" value="DNA HELICASE RECQ FAMILY MEMBER"/>
    <property type="match status" value="1"/>
</dbReference>
<dbReference type="EMBL" id="RCHR01000001">
    <property type="protein sequence ID" value="RLL48179.1"/>
    <property type="molecule type" value="Genomic_DNA"/>
</dbReference>
<accession>A0A498DI19</accession>
<dbReference type="Gene3D" id="3.40.50.300">
    <property type="entry name" value="P-loop containing nucleotide triphosphate hydrolases"/>
    <property type="match status" value="2"/>
</dbReference>
<evidence type="ECO:0000259" key="7">
    <source>
        <dbReference type="PROSITE" id="PS51194"/>
    </source>
</evidence>
<dbReference type="Proteomes" id="UP000270219">
    <property type="component" value="Unassembled WGS sequence"/>
</dbReference>
<dbReference type="AlphaFoldDB" id="A0A498DI19"/>
<keyword evidence="1" id="KW-0547">Nucleotide-binding</keyword>
<evidence type="ECO:0000256" key="1">
    <source>
        <dbReference type="ARBA" id="ARBA00022741"/>
    </source>
</evidence>
<dbReference type="PROSITE" id="PS51194">
    <property type="entry name" value="HELICASE_CTER"/>
    <property type="match status" value="1"/>
</dbReference>
<sequence>MTIIDTLEQYLQNIFHYPEFREGQKEIIEDVLAGEDVLGILPTGSGKSICYQLPAMLLEGLTIVVSPLISLMMDQVKELKANNIRKVIALNSFLAWQEKKRILEKLNEYKLLYISPEQLQQRDVLEALKKIKVSLFVIDEAHCISQWGHEFRPDYLKLNRVIELLKHPRTLALSATATPKVQRDIILSLGKPDMKKHIYPMDKPNIALVIEKAANDQEKDKRLLTVLESYQVPTLIYFSSRSATESCVKLLLQHLPHLRIAYYHGGMDQMDRIHIQQQFMNNQLDIVCCTNAFGMGINKSNIRLVIHYHFPMQVESYIQEIGRAGRDGEFCISLVLFSPADVHIPVQMIKNELPNEKMIKEMFHYLYTLSLKDELLPTSEAEIENRLQLNEIQWRFLQYHLEKHGMIVDNHVIYNEYNWKQIYNEIINIVNERTTLKQTKLQEMVDWIQSESCYRNSLYQSFQSTIREPDSYCCSNCGFKISDLRVSKPMRYDNENWEVRLKSLLLGDPIETVKIMD</sequence>
<dbReference type="PANTHER" id="PTHR13710:SF84">
    <property type="entry name" value="ATP-DEPENDENT DNA HELICASE RECS-RELATED"/>
    <property type="match status" value="1"/>
</dbReference>
<dbReference type="GO" id="GO:0003677">
    <property type="term" value="F:DNA binding"/>
    <property type="evidence" value="ECO:0007669"/>
    <property type="project" value="UniProtKB-KW"/>
</dbReference>
<dbReference type="GO" id="GO:0016787">
    <property type="term" value="F:hydrolase activity"/>
    <property type="evidence" value="ECO:0007669"/>
    <property type="project" value="UniProtKB-KW"/>
</dbReference>
<dbReference type="GO" id="GO:0030894">
    <property type="term" value="C:replisome"/>
    <property type="evidence" value="ECO:0007669"/>
    <property type="project" value="TreeGrafter"/>
</dbReference>
<keyword evidence="5" id="KW-0238">DNA-binding</keyword>
<reference evidence="8 9" key="1">
    <citation type="submission" date="2018-10" db="EMBL/GenBank/DDBJ databases">
        <title>Oceanobacillus sp. YLB-02 draft genome.</title>
        <authorList>
            <person name="Yu L."/>
        </authorList>
    </citation>
    <scope>NUCLEOTIDE SEQUENCE [LARGE SCALE GENOMIC DNA]</scope>
    <source>
        <strain evidence="8 9">YLB-02</strain>
    </source>
</reference>
<name>A0A498DI19_9BACI</name>
<dbReference type="Pfam" id="PF00271">
    <property type="entry name" value="Helicase_C"/>
    <property type="match status" value="1"/>
</dbReference>
<dbReference type="GO" id="GO:0043590">
    <property type="term" value="C:bacterial nucleoid"/>
    <property type="evidence" value="ECO:0007669"/>
    <property type="project" value="TreeGrafter"/>
</dbReference>
<keyword evidence="3 8" id="KW-0347">Helicase</keyword>
<dbReference type="GO" id="GO:0005737">
    <property type="term" value="C:cytoplasm"/>
    <property type="evidence" value="ECO:0007669"/>
    <property type="project" value="TreeGrafter"/>
</dbReference>
<keyword evidence="9" id="KW-1185">Reference proteome</keyword>
<dbReference type="SMART" id="SM00487">
    <property type="entry name" value="DEXDc"/>
    <property type="match status" value="1"/>
</dbReference>
<gene>
    <name evidence="8" type="ORF">D8M04_02580</name>
</gene>
<evidence type="ECO:0000256" key="5">
    <source>
        <dbReference type="ARBA" id="ARBA00023125"/>
    </source>
</evidence>